<protein>
    <recommendedName>
        <fullName evidence="3">AMP-dependent synthetase/ligase domain-containing protein</fullName>
    </recommendedName>
</protein>
<name>A0A2B7WZ69_9EURO</name>
<evidence type="ECO:0000259" key="3">
    <source>
        <dbReference type="Pfam" id="PF00501"/>
    </source>
</evidence>
<dbReference type="EMBL" id="PDNC01000067">
    <property type="protein sequence ID" value="PGH01831.1"/>
    <property type="molecule type" value="Genomic_DNA"/>
</dbReference>
<dbReference type="PANTHER" id="PTHR43439">
    <property type="entry name" value="PHENYLACETATE-COENZYME A LIGASE"/>
    <property type="match status" value="1"/>
</dbReference>
<dbReference type="InterPro" id="IPR000873">
    <property type="entry name" value="AMP-dep_synth/lig_dom"/>
</dbReference>
<dbReference type="InterPro" id="IPR042099">
    <property type="entry name" value="ANL_N_sf"/>
</dbReference>
<dbReference type="PANTHER" id="PTHR43439:SF2">
    <property type="entry name" value="ENZYME, PUTATIVE (JCVI)-RELATED"/>
    <property type="match status" value="1"/>
</dbReference>
<keyword evidence="5" id="KW-1185">Reference proteome</keyword>
<dbReference type="STRING" id="2060905.A0A2B7WZ69"/>
<dbReference type="AlphaFoldDB" id="A0A2B7WZ69"/>
<accession>A0A2B7WZ69</accession>
<dbReference type="Proteomes" id="UP000224080">
    <property type="component" value="Unassembled WGS sequence"/>
</dbReference>
<dbReference type="Pfam" id="PF00501">
    <property type="entry name" value="AMP-binding"/>
    <property type="match status" value="1"/>
</dbReference>
<dbReference type="InterPro" id="IPR051414">
    <property type="entry name" value="Adenylate-forming_Reductase"/>
</dbReference>
<keyword evidence="1" id="KW-0596">Phosphopantetheine</keyword>
<dbReference type="Gene3D" id="3.40.50.12780">
    <property type="entry name" value="N-terminal domain of ligase-like"/>
    <property type="match status" value="1"/>
</dbReference>
<dbReference type="PROSITE" id="PS00455">
    <property type="entry name" value="AMP_BINDING"/>
    <property type="match status" value="1"/>
</dbReference>
<evidence type="ECO:0000313" key="5">
    <source>
        <dbReference type="Proteomes" id="UP000224080"/>
    </source>
</evidence>
<organism evidence="4 5">
    <name type="scientific">Blastomyces parvus</name>
    <dbReference type="NCBI Taxonomy" id="2060905"/>
    <lineage>
        <taxon>Eukaryota</taxon>
        <taxon>Fungi</taxon>
        <taxon>Dikarya</taxon>
        <taxon>Ascomycota</taxon>
        <taxon>Pezizomycotina</taxon>
        <taxon>Eurotiomycetes</taxon>
        <taxon>Eurotiomycetidae</taxon>
        <taxon>Onygenales</taxon>
        <taxon>Ajellomycetaceae</taxon>
        <taxon>Blastomyces</taxon>
    </lineage>
</organism>
<evidence type="ECO:0000256" key="1">
    <source>
        <dbReference type="ARBA" id="ARBA00022450"/>
    </source>
</evidence>
<keyword evidence="2" id="KW-0597">Phosphoprotein</keyword>
<dbReference type="OrthoDB" id="429813at2759"/>
<feature type="domain" description="AMP-dependent synthetase/ligase" evidence="3">
    <location>
        <begin position="48"/>
        <end position="350"/>
    </location>
</feature>
<proteinExistence type="predicted"/>
<reference evidence="4 5" key="1">
    <citation type="submission" date="2017-10" db="EMBL/GenBank/DDBJ databases">
        <title>Comparative genomics in systemic dimorphic fungi from Ajellomycetaceae.</title>
        <authorList>
            <person name="Munoz J.F."/>
            <person name="Mcewen J.G."/>
            <person name="Clay O.K."/>
            <person name="Cuomo C.A."/>
        </authorList>
    </citation>
    <scope>NUCLEOTIDE SEQUENCE [LARGE SCALE GENOMIC DNA]</scope>
    <source>
        <strain evidence="4 5">UAMH130</strain>
    </source>
</reference>
<dbReference type="Pfam" id="PF23562">
    <property type="entry name" value="AMP-binding_C_3"/>
    <property type="match status" value="1"/>
</dbReference>
<dbReference type="InterPro" id="IPR020845">
    <property type="entry name" value="AMP-binding_CS"/>
</dbReference>
<evidence type="ECO:0000256" key="2">
    <source>
        <dbReference type="ARBA" id="ARBA00022553"/>
    </source>
</evidence>
<evidence type="ECO:0000313" key="4">
    <source>
        <dbReference type="EMBL" id="PGH01831.1"/>
    </source>
</evidence>
<dbReference type="SUPFAM" id="SSF56801">
    <property type="entry name" value="Acetyl-CoA synthetase-like"/>
    <property type="match status" value="1"/>
</dbReference>
<sequence length="540" mass="60176">MYRDLFPLPGVVHGNRTVATIIESRAKLGANTEPWACVPVDDNDISAGFKDITFQQLNNAANHAARWLSQALPATSEPFQHFAYAGPKDLRYPFLAVAASKLQKVMVLPSPLLTPEAQLRVLEKTNCKLYLRPSEMAGPVSNILRDTPHVEQITVPGIEEFFRDDEADPVVYSKTWDEGKDDPWLVFHTSGTTGHPKPVTYSQWMMITCDTAASLPDFNISQGHQWAKKRFYTPMPALHFIGMFVTLGTTTALHSTCILGPPLPPTPKLLIDILHHGRVDGVMLNPALVDALCLSPEGLQALRKLEFVHFVGASLSPKTGNMLAPYTHLVTCIGSTEAGAFFANLHDHNKDLWEYSSFQKHLGAEYRHHMDGIHELVFVRRPECKLQPIFSLYPDRHTFETNDLFIEHPEHKGLWKIIGRKDDYISLAHGDGINAARLEEEIVKHPSVKAALIGGLGRPVPVLLVELVPTAEADDVEALTKSLEPYIEKANVHCHDAVKLSSKRLIIAKKEKPFITTIKGNPSRLQSLDLYEEEIAALFD</sequence>
<comment type="caution">
    <text evidence="4">The sequence shown here is derived from an EMBL/GenBank/DDBJ whole genome shotgun (WGS) entry which is preliminary data.</text>
</comment>
<gene>
    <name evidence="4" type="ORF">GX51_05011</name>
</gene>